<evidence type="ECO:0000256" key="1">
    <source>
        <dbReference type="SAM" id="Phobius"/>
    </source>
</evidence>
<name>A0A6L3ZGC7_9FLAO</name>
<organism evidence="2 3">
    <name type="scientific">Phaeocystidibacter marisrubri</name>
    <dbReference type="NCBI Taxonomy" id="1577780"/>
    <lineage>
        <taxon>Bacteria</taxon>
        <taxon>Pseudomonadati</taxon>
        <taxon>Bacteroidota</taxon>
        <taxon>Flavobacteriia</taxon>
        <taxon>Flavobacteriales</taxon>
        <taxon>Phaeocystidibacteraceae</taxon>
        <taxon>Phaeocystidibacter</taxon>
    </lineage>
</organism>
<feature type="transmembrane region" description="Helical" evidence="1">
    <location>
        <begin position="20"/>
        <end position="44"/>
    </location>
</feature>
<feature type="transmembrane region" description="Helical" evidence="1">
    <location>
        <begin position="120"/>
        <end position="143"/>
    </location>
</feature>
<keyword evidence="3" id="KW-1185">Reference proteome</keyword>
<reference evidence="2 3" key="1">
    <citation type="submission" date="2019-10" db="EMBL/GenBank/DDBJ databases">
        <title>Genome sequence of Phaeocystidibacter marisrubri JCM30614 (type strain).</title>
        <authorList>
            <person name="Bowman J.P."/>
        </authorList>
    </citation>
    <scope>NUCLEOTIDE SEQUENCE [LARGE SCALE GENOMIC DNA]</scope>
    <source>
        <strain evidence="2 3">JCM 30614</strain>
    </source>
</reference>
<feature type="transmembrane region" description="Helical" evidence="1">
    <location>
        <begin position="75"/>
        <end position="93"/>
    </location>
</feature>
<dbReference type="RefSeq" id="WP_151691449.1">
    <property type="nucleotide sequence ID" value="NZ_BMGX01000002.1"/>
</dbReference>
<dbReference type="AlphaFoldDB" id="A0A6L3ZGC7"/>
<gene>
    <name evidence="2" type="ORF">F8C82_00325</name>
</gene>
<sequence>MMRLFSIEWLKLSKSRYFKWMMGLWLIAFIAVPFGFNEAISWIAEQGAELYTNLGFDASMLPIFSFTDLWHNLTYVYKLMTLLLSIIVIVNVGQEWEEKTIRQNIIDGMSRTEYFISKEILLLTLTLLSTALLIAMGLTVGYMLSSDTSWSSVTGHMDFVYGYALHVFLQLNLAMLFINVFRKVGLTILLFLVYLYVLVPTFWGINLWNESEVHTYLPVTISWDVVPVPFGKYIFQLTPDHVDPQTLALGAVWAVILLFVNNLLTTKRDLR</sequence>
<dbReference type="OrthoDB" id="1452202at2"/>
<evidence type="ECO:0000313" key="2">
    <source>
        <dbReference type="EMBL" id="KAB2816877.1"/>
    </source>
</evidence>
<evidence type="ECO:0000313" key="3">
    <source>
        <dbReference type="Proteomes" id="UP000484164"/>
    </source>
</evidence>
<keyword evidence="1" id="KW-1133">Transmembrane helix</keyword>
<keyword evidence="1" id="KW-0472">Membrane</keyword>
<evidence type="ECO:0008006" key="4">
    <source>
        <dbReference type="Google" id="ProtNLM"/>
    </source>
</evidence>
<feature type="transmembrane region" description="Helical" evidence="1">
    <location>
        <begin position="247"/>
        <end position="264"/>
    </location>
</feature>
<protein>
    <recommendedName>
        <fullName evidence="4">ABC transporter permease subunit</fullName>
    </recommendedName>
</protein>
<dbReference type="Proteomes" id="UP000484164">
    <property type="component" value="Unassembled WGS sequence"/>
</dbReference>
<dbReference type="EMBL" id="WBVQ01000001">
    <property type="protein sequence ID" value="KAB2816877.1"/>
    <property type="molecule type" value="Genomic_DNA"/>
</dbReference>
<keyword evidence="1" id="KW-0812">Transmembrane</keyword>
<feature type="transmembrane region" description="Helical" evidence="1">
    <location>
        <begin position="188"/>
        <end position="208"/>
    </location>
</feature>
<feature type="transmembrane region" description="Helical" evidence="1">
    <location>
        <begin position="163"/>
        <end position="181"/>
    </location>
</feature>
<accession>A0A6L3ZGC7</accession>
<proteinExistence type="predicted"/>
<comment type="caution">
    <text evidence="2">The sequence shown here is derived from an EMBL/GenBank/DDBJ whole genome shotgun (WGS) entry which is preliminary data.</text>
</comment>